<accession>A0A3B0S6S0</accession>
<keyword evidence="5" id="KW-0676">Redox-active center</keyword>
<dbReference type="CDD" id="cd03418">
    <property type="entry name" value="GRX_GRXb_1_3_like"/>
    <property type="match status" value="1"/>
</dbReference>
<dbReference type="InterPro" id="IPR002109">
    <property type="entry name" value="Glutaredoxin"/>
</dbReference>
<dbReference type="PANTHER" id="PTHR45694">
    <property type="entry name" value="GLUTAREDOXIN 2"/>
    <property type="match status" value="1"/>
</dbReference>
<proteinExistence type="inferred from homology"/>
<dbReference type="PROSITE" id="PS51354">
    <property type="entry name" value="GLUTAREDOXIN_2"/>
    <property type="match status" value="1"/>
</dbReference>
<dbReference type="PRINTS" id="PR00160">
    <property type="entry name" value="GLUTAREDOXIN"/>
</dbReference>
<dbReference type="Pfam" id="PF00462">
    <property type="entry name" value="Glutaredoxin"/>
    <property type="match status" value="1"/>
</dbReference>
<name>A0A3B0S6S0_9ZZZZ</name>
<dbReference type="GO" id="GO:0045454">
    <property type="term" value="P:cell redox homeostasis"/>
    <property type="evidence" value="ECO:0007669"/>
    <property type="project" value="InterPro"/>
</dbReference>
<dbReference type="InterPro" id="IPR014025">
    <property type="entry name" value="Glutaredoxin_subgr"/>
</dbReference>
<dbReference type="InterPro" id="IPR036249">
    <property type="entry name" value="Thioredoxin-like_sf"/>
</dbReference>
<dbReference type="InterPro" id="IPR011900">
    <property type="entry name" value="GRX_bact"/>
</dbReference>
<dbReference type="EMBL" id="UOED01000135">
    <property type="protein sequence ID" value="VAV99592.1"/>
    <property type="molecule type" value="Genomic_DNA"/>
</dbReference>
<dbReference type="PROSITE" id="PS00195">
    <property type="entry name" value="GLUTAREDOXIN_1"/>
    <property type="match status" value="1"/>
</dbReference>
<sequence>MAQPLLTEATNMTKITIYTKLLCPYCVGAKSLLKKKGQKYDEIDIGRHPDQRPIMLGRANGSHTVPQIFIGDTHVGGCDELYALERAGKLDSLLA</sequence>
<evidence type="ECO:0000256" key="1">
    <source>
        <dbReference type="ARBA" id="ARBA00007787"/>
    </source>
</evidence>
<keyword evidence="3" id="KW-0249">Electron transport</keyword>
<evidence type="ECO:0000256" key="3">
    <source>
        <dbReference type="ARBA" id="ARBA00022982"/>
    </source>
</evidence>
<evidence type="ECO:0000259" key="6">
    <source>
        <dbReference type="Pfam" id="PF00462"/>
    </source>
</evidence>
<dbReference type="Gene3D" id="3.40.30.10">
    <property type="entry name" value="Glutaredoxin"/>
    <property type="match status" value="1"/>
</dbReference>
<comment type="similarity">
    <text evidence="1">Belongs to the glutaredoxin family.</text>
</comment>
<organism evidence="7">
    <name type="scientific">hydrothermal vent metagenome</name>
    <dbReference type="NCBI Taxonomy" id="652676"/>
    <lineage>
        <taxon>unclassified sequences</taxon>
        <taxon>metagenomes</taxon>
        <taxon>ecological metagenomes</taxon>
    </lineage>
</organism>
<dbReference type="AlphaFoldDB" id="A0A3B0S6S0"/>
<dbReference type="GO" id="GO:0015038">
    <property type="term" value="F:glutathione disulfide oxidoreductase activity"/>
    <property type="evidence" value="ECO:0007669"/>
    <property type="project" value="TreeGrafter"/>
</dbReference>
<dbReference type="PANTHER" id="PTHR45694:SF18">
    <property type="entry name" value="GLUTAREDOXIN-1-RELATED"/>
    <property type="match status" value="1"/>
</dbReference>
<reference evidence="7" key="1">
    <citation type="submission" date="2018-06" db="EMBL/GenBank/DDBJ databases">
        <authorList>
            <person name="Zhirakovskaya E."/>
        </authorList>
    </citation>
    <scope>NUCLEOTIDE SEQUENCE</scope>
</reference>
<dbReference type="NCBIfam" id="TIGR02181">
    <property type="entry name" value="GRX_bact"/>
    <property type="match status" value="1"/>
</dbReference>
<gene>
    <name evidence="7" type="ORF">MNBD_ALPHA02-748</name>
</gene>
<keyword evidence="4" id="KW-1015">Disulfide bond</keyword>
<feature type="domain" description="Glutaredoxin" evidence="6">
    <location>
        <begin position="15"/>
        <end position="75"/>
    </location>
</feature>
<dbReference type="InterPro" id="IPR011767">
    <property type="entry name" value="GLR_AS"/>
</dbReference>
<evidence type="ECO:0000313" key="7">
    <source>
        <dbReference type="EMBL" id="VAV99592.1"/>
    </source>
</evidence>
<protein>
    <submittedName>
        <fullName evidence="7">Glutaredoxin 3 (Grx2)</fullName>
    </submittedName>
</protein>
<evidence type="ECO:0000256" key="2">
    <source>
        <dbReference type="ARBA" id="ARBA00022448"/>
    </source>
</evidence>
<evidence type="ECO:0000256" key="5">
    <source>
        <dbReference type="ARBA" id="ARBA00023284"/>
    </source>
</evidence>
<dbReference type="GO" id="GO:0005737">
    <property type="term" value="C:cytoplasm"/>
    <property type="evidence" value="ECO:0007669"/>
    <property type="project" value="TreeGrafter"/>
</dbReference>
<dbReference type="GO" id="GO:0034599">
    <property type="term" value="P:cellular response to oxidative stress"/>
    <property type="evidence" value="ECO:0007669"/>
    <property type="project" value="TreeGrafter"/>
</dbReference>
<keyword evidence="2" id="KW-0813">Transport</keyword>
<evidence type="ECO:0000256" key="4">
    <source>
        <dbReference type="ARBA" id="ARBA00023157"/>
    </source>
</evidence>
<dbReference type="SUPFAM" id="SSF52833">
    <property type="entry name" value="Thioredoxin-like"/>
    <property type="match status" value="1"/>
</dbReference>